<evidence type="ECO:0000256" key="1">
    <source>
        <dbReference type="SAM" id="MobiDB-lite"/>
    </source>
</evidence>
<name>A0A6A5VDS3_9PLEO</name>
<organism evidence="3 4">
    <name type="scientific">Bimuria novae-zelandiae CBS 107.79</name>
    <dbReference type="NCBI Taxonomy" id="1447943"/>
    <lineage>
        <taxon>Eukaryota</taxon>
        <taxon>Fungi</taxon>
        <taxon>Dikarya</taxon>
        <taxon>Ascomycota</taxon>
        <taxon>Pezizomycotina</taxon>
        <taxon>Dothideomycetes</taxon>
        <taxon>Pleosporomycetidae</taxon>
        <taxon>Pleosporales</taxon>
        <taxon>Massarineae</taxon>
        <taxon>Didymosphaeriaceae</taxon>
        <taxon>Bimuria</taxon>
    </lineage>
</organism>
<dbReference type="AlphaFoldDB" id="A0A6A5VDS3"/>
<feature type="compositionally biased region" description="Basic residues" evidence="1">
    <location>
        <begin position="49"/>
        <end position="59"/>
    </location>
</feature>
<accession>A0A6A5VDS3</accession>
<dbReference type="OrthoDB" id="5238236at2759"/>
<dbReference type="PANTHER" id="PTHR38795">
    <property type="entry name" value="DUF6604 DOMAIN-CONTAINING PROTEIN"/>
    <property type="match status" value="1"/>
</dbReference>
<dbReference type="InterPro" id="IPR046539">
    <property type="entry name" value="DUF6604"/>
</dbReference>
<keyword evidence="4" id="KW-1185">Reference proteome</keyword>
<dbReference type="PANTHER" id="PTHR38795:SF1">
    <property type="entry name" value="DUF6604 DOMAIN-CONTAINING PROTEIN"/>
    <property type="match status" value="1"/>
</dbReference>
<evidence type="ECO:0000313" key="3">
    <source>
        <dbReference type="EMBL" id="KAF1974519.1"/>
    </source>
</evidence>
<reference evidence="3" key="1">
    <citation type="journal article" date="2020" name="Stud. Mycol.">
        <title>101 Dothideomycetes genomes: a test case for predicting lifestyles and emergence of pathogens.</title>
        <authorList>
            <person name="Haridas S."/>
            <person name="Albert R."/>
            <person name="Binder M."/>
            <person name="Bloem J."/>
            <person name="Labutti K."/>
            <person name="Salamov A."/>
            <person name="Andreopoulos B."/>
            <person name="Baker S."/>
            <person name="Barry K."/>
            <person name="Bills G."/>
            <person name="Bluhm B."/>
            <person name="Cannon C."/>
            <person name="Castanera R."/>
            <person name="Culley D."/>
            <person name="Daum C."/>
            <person name="Ezra D."/>
            <person name="Gonzalez J."/>
            <person name="Henrissat B."/>
            <person name="Kuo A."/>
            <person name="Liang C."/>
            <person name="Lipzen A."/>
            <person name="Lutzoni F."/>
            <person name="Magnuson J."/>
            <person name="Mondo S."/>
            <person name="Nolan M."/>
            <person name="Ohm R."/>
            <person name="Pangilinan J."/>
            <person name="Park H.-J."/>
            <person name="Ramirez L."/>
            <person name="Alfaro M."/>
            <person name="Sun H."/>
            <person name="Tritt A."/>
            <person name="Yoshinaga Y."/>
            <person name="Zwiers L.-H."/>
            <person name="Turgeon B."/>
            <person name="Goodwin S."/>
            <person name="Spatafora J."/>
            <person name="Crous P."/>
            <person name="Grigoriev I."/>
        </authorList>
    </citation>
    <scope>NUCLEOTIDE SEQUENCE</scope>
    <source>
        <strain evidence="3">CBS 107.79</strain>
    </source>
</reference>
<proteinExistence type="predicted"/>
<sequence>MLPSLLADTYRRYKQDTDDIATWLATTAKRFGFSSDILTGNSKIPAQQKSKRLKGKARKEAKQISSSDTSLKPSTSAPKYTIAVKDFITLAEFLAPKPDAKVPAPVWETIERAISLRQGHNDYHAQQQAATNGIDDGHAYFLGVLEKVRDVLKPRRQTGPTPPQGQTAPSSDPTDDVEVRLDNMFAALTVEEPSEDFLNTPDIAPAAKSDKATAMYIVEPSDDPLELYLATAAMLQDCSRIRNAIRHAWRSYSQRAVTLIAAAITTDVGIKMIQELEEQFMKDHPSESSTVNARGKFFAVQCVLQGQDPSARLRHEDPINFTFYELAETSLVSTHSLVDAFRRVLKVNDLPLYKPGFYGVFDPAKDRASMTGGEKFDEDKVLLLELLSDIVFFHHANKAGQLKATDEFTKAVALLKSQDRHTMALDFAAQIHLDIQQCLRGQSAVGAVDLQTYVMVCKGSLNQNFEFHANLRVENWPRENDQPLRMISEVMERWLLEDAYGELKAKNLTELGIPPDQLPPSYAFFKAHPWLCGSLMFGMKLDMQEMGLAFLNAWGSAKFTAQIYNAVRQEKFLTRSWQDMDLAVMIHGDPAIFVGDRPKNTDDYFQRFALSMGYSAQNFAQGGKRKHSRPIVSNKGPRGEFKSKDAIPIAYELRFGYSNFESKTVSDLEKVLAKVLEIDYELHPEVVAGHKRHGKRHTTPEALTMICQSLASEDLALTFDHFRLHRQAWRLLRAIKDNVADDLRRIYGPEYLETENQLPFVVGYIFMTAVKTKKLGALLLPKKEDIVSSKLLMKASEALEGMIDSGAGGLEIKILREKYGMEIEIEVEDANGVTITTAMAGMAST</sequence>
<feature type="compositionally biased region" description="Low complexity" evidence="1">
    <location>
        <begin position="65"/>
        <end position="75"/>
    </location>
</feature>
<feature type="region of interest" description="Disordered" evidence="1">
    <location>
        <begin position="44"/>
        <end position="75"/>
    </location>
</feature>
<dbReference type="Pfam" id="PF20253">
    <property type="entry name" value="DUF6604"/>
    <property type="match status" value="1"/>
</dbReference>
<feature type="domain" description="DUF6604" evidence="2">
    <location>
        <begin position="11"/>
        <end position="281"/>
    </location>
</feature>
<protein>
    <recommendedName>
        <fullName evidence="2">DUF6604 domain-containing protein</fullName>
    </recommendedName>
</protein>
<dbReference type="EMBL" id="ML976674">
    <property type="protein sequence ID" value="KAF1974519.1"/>
    <property type="molecule type" value="Genomic_DNA"/>
</dbReference>
<gene>
    <name evidence="3" type="ORF">BU23DRAFT_504921</name>
</gene>
<feature type="region of interest" description="Disordered" evidence="1">
    <location>
        <begin position="154"/>
        <end position="176"/>
    </location>
</feature>
<evidence type="ECO:0000259" key="2">
    <source>
        <dbReference type="Pfam" id="PF20253"/>
    </source>
</evidence>
<evidence type="ECO:0000313" key="4">
    <source>
        <dbReference type="Proteomes" id="UP000800036"/>
    </source>
</evidence>
<dbReference type="Proteomes" id="UP000800036">
    <property type="component" value="Unassembled WGS sequence"/>
</dbReference>